<sequence length="111" mass="12525">MKGFQLEFFLEQNKRHGHAALWEWLLETAKSHGIRGATVFMGAMGYGAHRRIHAAHFFELADQPVEVTMVVTEEEADRLFALLQEEKVHLFFVKLPVEFGVLGAVSTDQAG</sequence>
<proteinExistence type="inferred from homology"/>
<organism evidence="2 3">
    <name type="scientific">Duganella vulcania</name>
    <dbReference type="NCBI Taxonomy" id="2692166"/>
    <lineage>
        <taxon>Bacteria</taxon>
        <taxon>Pseudomonadati</taxon>
        <taxon>Pseudomonadota</taxon>
        <taxon>Betaproteobacteria</taxon>
        <taxon>Burkholderiales</taxon>
        <taxon>Oxalobacteraceae</taxon>
        <taxon>Telluria group</taxon>
        <taxon>Duganella</taxon>
    </lineage>
</organism>
<dbReference type="SUPFAM" id="SSF54913">
    <property type="entry name" value="GlnB-like"/>
    <property type="match status" value="1"/>
</dbReference>
<dbReference type="RefSeq" id="WP_161081590.1">
    <property type="nucleotide sequence ID" value="NZ_WWCX01000001.1"/>
</dbReference>
<evidence type="ECO:0000313" key="2">
    <source>
        <dbReference type="EMBL" id="MYM92316.1"/>
    </source>
</evidence>
<comment type="caution">
    <text evidence="2">The sequence shown here is derived from an EMBL/GenBank/DDBJ whole genome shotgun (WGS) entry which is preliminary data.</text>
</comment>
<dbReference type="EMBL" id="WWCX01000001">
    <property type="protein sequence ID" value="MYM92316.1"/>
    <property type="molecule type" value="Genomic_DNA"/>
</dbReference>
<comment type="similarity">
    <text evidence="1">Belongs to the UPF0166 family.</text>
</comment>
<gene>
    <name evidence="2" type="ORF">GTP90_00405</name>
</gene>
<dbReference type="Gene3D" id="3.30.70.120">
    <property type="match status" value="1"/>
</dbReference>
<dbReference type="InterPro" id="IPR015867">
    <property type="entry name" value="N-reg_PII/ATP_PRibTrfase_C"/>
</dbReference>
<dbReference type="Pfam" id="PF02641">
    <property type="entry name" value="DUF190"/>
    <property type="match status" value="1"/>
</dbReference>
<dbReference type="InterPro" id="IPR011322">
    <property type="entry name" value="N-reg_PII-like_a/b"/>
</dbReference>
<protein>
    <submittedName>
        <fullName evidence="2">DUF190 domain-containing protein</fullName>
    </submittedName>
</protein>
<dbReference type="AlphaFoldDB" id="A0A845GGF1"/>
<evidence type="ECO:0000256" key="1">
    <source>
        <dbReference type="ARBA" id="ARBA00010554"/>
    </source>
</evidence>
<dbReference type="PANTHER" id="PTHR35983">
    <property type="entry name" value="UPF0166 PROTEIN TM_0021"/>
    <property type="match status" value="1"/>
</dbReference>
<evidence type="ECO:0000313" key="3">
    <source>
        <dbReference type="Proteomes" id="UP000447355"/>
    </source>
</evidence>
<accession>A0A845GGF1</accession>
<dbReference type="Proteomes" id="UP000447355">
    <property type="component" value="Unassembled WGS sequence"/>
</dbReference>
<dbReference type="PANTHER" id="PTHR35983:SF1">
    <property type="entry name" value="UPF0166 PROTEIN TM_0021"/>
    <property type="match status" value="1"/>
</dbReference>
<name>A0A845GGF1_9BURK</name>
<dbReference type="InterPro" id="IPR003793">
    <property type="entry name" value="UPF0166"/>
</dbReference>
<reference evidence="2" key="1">
    <citation type="submission" date="2019-12" db="EMBL/GenBank/DDBJ databases">
        <title>Novel species isolated from a subtropical stream in China.</title>
        <authorList>
            <person name="Lu H."/>
        </authorList>
    </citation>
    <scope>NUCLEOTIDE SEQUENCE [LARGE SCALE GENOMIC DNA]</scope>
    <source>
        <strain evidence="2">FT81W</strain>
    </source>
</reference>